<feature type="signal peptide" evidence="6">
    <location>
        <begin position="1"/>
        <end position="18"/>
    </location>
</feature>
<organism evidence="7 8">
    <name type="scientific">Hohenbuehelia grisea</name>
    <dbReference type="NCBI Taxonomy" id="104357"/>
    <lineage>
        <taxon>Eukaryota</taxon>
        <taxon>Fungi</taxon>
        <taxon>Dikarya</taxon>
        <taxon>Basidiomycota</taxon>
        <taxon>Agaricomycotina</taxon>
        <taxon>Agaricomycetes</taxon>
        <taxon>Agaricomycetidae</taxon>
        <taxon>Agaricales</taxon>
        <taxon>Pleurotineae</taxon>
        <taxon>Pleurotaceae</taxon>
        <taxon>Hohenbuehelia</taxon>
    </lineage>
</organism>
<feature type="chain" id="PRO_5044966796" description="Hydrophobin" evidence="6">
    <location>
        <begin position="19"/>
        <end position="105"/>
    </location>
</feature>
<keyword evidence="5 6" id="KW-1015">Disulfide bond</keyword>
<dbReference type="CDD" id="cd23507">
    <property type="entry name" value="hydrophobin_I"/>
    <property type="match status" value="1"/>
</dbReference>
<evidence type="ECO:0000256" key="1">
    <source>
        <dbReference type="ARBA" id="ARBA00004191"/>
    </source>
</evidence>
<keyword evidence="6" id="KW-0732">Signal</keyword>
<evidence type="ECO:0000256" key="3">
    <source>
        <dbReference type="ARBA" id="ARBA00022512"/>
    </source>
</evidence>
<comment type="subcellular location">
    <subcellularLocation>
        <location evidence="1 6">Secreted</location>
        <location evidence="1 6">Cell wall</location>
    </subcellularLocation>
</comment>
<comment type="similarity">
    <text evidence="2 6">Belongs to the fungal hydrophobin family.</text>
</comment>
<name>A0ABR3IWL0_9AGAR</name>
<evidence type="ECO:0000313" key="7">
    <source>
        <dbReference type="EMBL" id="KAL0947658.1"/>
    </source>
</evidence>
<protein>
    <recommendedName>
        <fullName evidence="6">Hydrophobin</fullName>
    </recommendedName>
</protein>
<evidence type="ECO:0000256" key="2">
    <source>
        <dbReference type="ARBA" id="ARBA00010446"/>
    </source>
</evidence>
<keyword evidence="4 6" id="KW-0964">Secreted</keyword>
<proteinExistence type="inferred from homology"/>
<reference evidence="8" key="1">
    <citation type="submission" date="2024-06" db="EMBL/GenBank/DDBJ databases">
        <title>Multi-omics analyses provide insights into the biosynthesis of the anticancer antibiotic pleurotin in Hohenbuehelia grisea.</title>
        <authorList>
            <person name="Weaver J.A."/>
            <person name="Alberti F."/>
        </authorList>
    </citation>
    <scope>NUCLEOTIDE SEQUENCE [LARGE SCALE GENOMIC DNA]</scope>
    <source>
        <strain evidence="8">T-177</strain>
    </source>
</reference>
<keyword evidence="8" id="KW-1185">Reference proteome</keyword>
<dbReference type="InterPro" id="IPR001338">
    <property type="entry name" value="Class_I_Hydrophobin"/>
</dbReference>
<evidence type="ECO:0000256" key="6">
    <source>
        <dbReference type="RuleBase" id="RU365009"/>
    </source>
</evidence>
<sequence length="105" mass="10407">MQFKIALVATALATLAVATPARRAECDTGPVCCNSVQKADSKDVTLLAGLLGIVISDVTALVGLNCSPISVIGLGGNSCSSPVCCSDNKFGGLIALGCVPISIGV</sequence>
<keyword evidence="3 6" id="KW-0134">Cell wall</keyword>
<evidence type="ECO:0000256" key="4">
    <source>
        <dbReference type="ARBA" id="ARBA00022525"/>
    </source>
</evidence>
<dbReference type="Pfam" id="PF01185">
    <property type="entry name" value="Hydrophobin"/>
    <property type="match status" value="1"/>
</dbReference>
<comment type="caution">
    <text evidence="7">The sequence shown here is derived from an EMBL/GenBank/DDBJ whole genome shotgun (WGS) entry which is preliminary data.</text>
</comment>
<dbReference type="EMBL" id="JASNQZ010000015">
    <property type="protein sequence ID" value="KAL0947658.1"/>
    <property type="molecule type" value="Genomic_DNA"/>
</dbReference>
<dbReference type="Proteomes" id="UP001556367">
    <property type="component" value="Unassembled WGS sequence"/>
</dbReference>
<gene>
    <name evidence="7" type="ORF">HGRIS_013745</name>
</gene>
<evidence type="ECO:0000313" key="8">
    <source>
        <dbReference type="Proteomes" id="UP001556367"/>
    </source>
</evidence>
<dbReference type="SMART" id="SM00075">
    <property type="entry name" value="HYDRO"/>
    <property type="match status" value="1"/>
</dbReference>
<accession>A0ABR3IWL0</accession>
<evidence type="ECO:0000256" key="5">
    <source>
        <dbReference type="ARBA" id="ARBA00023157"/>
    </source>
</evidence>